<evidence type="ECO:0000256" key="1">
    <source>
        <dbReference type="SAM" id="MobiDB-lite"/>
    </source>
</evidence>
<accession>A0A0D0AZP9</accession>
<dbReference type="AlphaFoldDB" id="A0A0D0AZP9"/>
<dbReference type="HOGENOM" id="CLU_3015803_0_0_1"/>
<name>A0A0D0AZP9_9AGAM</name>
<feature type="region of interest" description="Disordered" evidence="1">
    <location>
        <begin position="1"/>
        <end position="28"/>
    </location>
</feature>
<reference evidence="3" key="2">
    <citation type="submission" date="2015-01" db="EMBL/GenBank/DDBJ databases">
        <title>Evolutionary Origins and Diversification of the Mycorrhizal Mutualists.</title>
        <authorList>
            <consortium name="DOE Joint Genome Institute"/>
            <consortium name="Mycorrhizal Genomics Consortium"/>
            <person name="Kohler A."/>
            <person name="Kuo A."/>
            <person name="Nagy L.G."/>
            <person name="Floudas D."/>
            <person name="Copeland A."/>
            <person name="Barry K.W."/>
            <person name="Cichocki N."/>
            <person name="Veneault-Fourrey C."/>
            <person name="LaButti K."/>
            <person name="Lindquist E.A."/>
            <person name="Lipzen A."/>
            <person name="Lundell T."/>
            <person name="Morin E."/>
            <person name="Murat C."/>
            <person name="Riley R."/>
            <person name="Ohm R."/>
            <person name="Sun H."/>
            <person name="Tunlid A."/>
            <person name="Henrissat B."/>
            <person name="Grigoriev I.V."/>
            <person name="Hibbett D.S."/>
            <person name="Martin F."/>
        </authorList>
    </citation>
    <scope>NUCLEOTIDE SEQUENCE [LARGE SCALE GENOMIC DNA]</scope>
    <source>
        <strain evidence="3">UH-Slu-Lm8-n1</strain>
    </source>
</reference>
<evidence type="ECO:0000313" key="3">
    <source>
        <dbReference type="Proteomes" id="UP000054485"/>
    </source>
</evidence>
<protein>
    <submittedName>
        <fullName evidence="2">Uncharacterized protein</fullName>
    </submittedName>
</protein>
<proteinExistence type="predicted"/>
<evidence type="ECO:0000313" key="2">
    <source>
        <dbReference type="EMBL" id="KIK43234.1"/>
    </source>
</evidence>
<sequence>MFDHYDDPSHQLTFQASYRRPPHSAKPPDARIHHTTWMWHQLGGYYSLEIQEISPL</sequence>
<dbReference type="InParanoid" id="A0A0D0AZP9"/>
<keyword evidence="3" id="KW-1185">Reference proteome</keyword>
<reference evidence="2 3" key="1">
    <citation type="submission" date="2014-04" db="EMBL/GenBank/DDBJ databases">
        <authorList>
            <consortium name="DOE Joint Genome Institute"/>
            <person name="Kuo A."/>
            <person name="Ruytinx J."/>
            <person name="Rineau F."/>
            <person name="Colpaert J."/>
            <person name="Kohler A."/>
            <person name="Nagy L.G."/>
            <person name="Floudas D."/>
            <person name="Copeland A."/>
            <person name="Barry K.W."/>
            <person name="Cichocki N."/>
            <person name="Veneault-Fourrey C."/>
            <person name="LaButti K."/>
            <person name="Lindquist E.A."/>
            <person name="Lipzen A."/>
            <person name="Lundell T."/>
            <person name="Morin E."/>
            <person name="Murat C."/>
            <person name="Sun H."/>
            <person name="Tunlid A."/>
            <person name="Henrissat B."/>
            <person name="Grigoriev I.V."/>
            <person name="Hibbett D.S."/>
            <person name="Martin F."/>
            <person name="Nordberg H.P."/>
            <person name="Cantor M.N."/>
            <person name="Hua S.X."/>
        </authorList>
    </citation>
    <scope>NUCLEOTIDE SEQUENCE [LARGE SCALE GENOMIC DNA]</scope>
    <source>
        <strain evidence="2 3">UH-Slu-Lm8-n1</strain>
    </source>
</reference>
<dbReference type="Proteomes" id="UP000054485">
    <property type="component" value="Unassembled WGS sequence"/>
</dbReference>
<organism evidence="2 3">
    <name type="scientific">Suillus luteus UH-Slu-Lm8-n1</name>
    <dbReference type="NCBI Taxonomy" id="930992"/>
    <lineage>
        <taxon>Eukaryota</taxon>
        <taxon>Fungi</taxon>
        <taxon>Dikarya</taxon>
        <taxon>Basidiomycota</taxon>
        <taxon>Agaricomycotina</taxon>
        <taxon>Agaricomycetes</taxon>
        <taxon>Agaricomycetidae</taxon>
        <taxon>Boletales</taxon>
        <taxon>Suillineae</taxon>
        <taxon>Suillaceae</taxon>
        <taxon>Suillus</taxon>
    </lineage>
</organism>
<gene>
    <name evidence="2" type="ORF">CY34DRAFT_803991</name>
</gene>
<dbReference type="EMBL" id="KN835217">
    <property type="protein sequence ID" value="KIK43234.1"/>
    <property type="molecule type" value="Genomic_DNA"/>
</dbReference>